<dbReference type="PANTHER" id="PTHR17630:SF55">
    <property type="entry name" value="DIENELACTONE HYDROLASE FAMILY PROTEIN (AFU_ORTHOLOGUE AFUA_1G01900)"/>
    <property type="match status" value="1"/>
</dbReference>
<dbReference type="SUPFAM" id="SSF53474">
    <property type="entry name" value="alpha/beta-Hydrolases"/>
    <property type="match status" value="1"/>
</dbReference>
<comment type="caution">
    <text evidence="2">The sequence shown here is derived from an EMBL/GenBank/DDBJ whole genome shotgun (WGS) entry which is preliminary data.</text>
</comment>
<proteinExistence type="predicted"/>
<feature type="domain" description="Dienelactone hydrolase" evidence="1">
    <location>
        <begin position="28"/>
        <end position="261"/>
    </location>
</feature>
<dbReference type="InterPro" id="IPR029058">
    <property type="entry name" value="AB_hydrolase_fold"/>
</dbReference>
<evidence type="ECO:0000259" key="1">
    <source>
        <dbReference type="Pfam" id="PF01738"/>
    </source>
</evidence>
<dbReference type="Proteomes" id="UP001642482">
    <property type="component" value="Unassembled WGS sequence"/>
</dbReference>
<dbReference type="InterPro" id="IPR002925">
    <property type="entry name" value="Dienelactn_hydro"/>
</dbReference>
<dbReference type="EMBL" id="CAWUHD010000001">
    <property type="protein sequence ID" value="CAK7208563.1"/>
    <property type="molecule type" value="Genomic_DNA"/>
</dbReference>
<dbReference type="PANTHER" id="PTHR17630">
    <property type="entry name" value="DIENELACTONE HYDROLASE"/>
    <property type="match status" value="1"/>
</dbReference>
<evidence type="ECO:0000313" key="2">
    <source>
        <dbReference type="EMBL" id="CAK7208563.1"/>
    </source>
</evidence>
<accession>A0ABP0AL85</accession>
<evidence type="ECO:0000313" key="3">
    <source>
        <dbReference type="Proteomes" id="UP001642482"/>
    </source>
</evidence>
<dbReference type="Pfam" id="PF01738">
    <property type="entry name" value="DLH"/>
    <property type="match status" value="1"/>
</dbReference>
<keyword evidence="3" id="KW-1185">Reference proteome</keyword>
<reference evidence="2 3" key="1">
    <citation type="submission" date="2024-01" db="EMBL/GenBank/DDBJ databases">
        <authorList>
            <person name="Allen C."/>
            <person name="Tagirdzhanova G."/>
        </authorList>
    </citation>
    <scope>NUCLEOTIDE SEQUENCE [LARGE SCALE GENOMIC DNA]</scope>
</reference>
<sequence length="267" mass="29850">MSMGVCCVKGFKWDGKPEGRTSKIAETFDTYVAGNNTKAAVLIIHDVYGWQNPNVQLMADHYASESGATVFVPDFFDGDRLKREEYPELTDQQFFATHLMPFISRHTREIREKDIFKVARALRRDLGFEKVVAIGFCYGGWAVMRLAAKPENQPADDKDAKPIEGPLVHAISTAHPSLLIKQDIEQVAVPMQILAPEIDAMYTPELKQYTFDVVPKNGVALDYLHFPGIAHGGLMRGDQKTVESRLALVRAKAAAVDFFKTNLGLYE</sequence>
<protein>
    <recommendedName>
        <fullName evidence="1">Dienelactone hydrolase domain-containing protein</fullName>
    </recommendedName>
</protein>
<dbReference type="Gene3D" id="3.40.50.1820">
    <property type="entry name" value="alpha/beta hydrolase"/>
    <property type="match status" value="1"/>
</dbReference>
<gene>
    <name evidence="2" type="ORF">SEUCBS140593_000215</name>
</gene>
<name>A0ABP0AL85_9PEZI</name>
<organism evidence="2 3">
    <name type="scientific">Sporothrix eucalyptigena</name>
    <dbReference type="NCBI Taxonomy" id="1812306"/>
    <lineage>
        <taxon>Eukaryota</taxon>
        <taxon>Fungi</taxon>
        <taxon>Dikarya</taxon>
        <taxon>Ascomycota</taxon>
        <taxon>Pezizomycotina</taxon>
        <taxon>Sordariomycetes</taxon>
        <taxon>Sordariomycetidae</taxon>
        <taxon>Ophiostomatales</taxon>
        <taxon>Ophiostomataceae</taxon>
        <taxon>Sporothrix</taxon>
    </lineage>
</organism>